<evidence type="ECO:0000313" key="3">
    <source>
        <dbReference type="Ensembl" id="ENSEBUP00000021528.1"/>
    </source>
</evidence>
<dbReference type="InterPro" id="IPR011009">
    <property type="entry name" value="Kinase-like_dom_sf"/>
</dbReference>
<dbReference type="Pfam" id="PF00531">
    <property type="entry name" value="Death"/>
    <property type="match status" value="1"/>
</dbReference>
<dbReference type="SUPFAM" id="SSF47986">
    <property type="entry name" value="DEATH domain"/>
    <property type="match status" value="1"/>
</dbReference>
<dbReference type="SMART" id="SM00005">
    <property type="entry name" value="DEATH"/>
    <property type="match status" value="1"/>
</dbReference>
<dbReference type="PROSITE" id="PS50017">
    <property type="entry name" value="DEATH_DOMAIN"/>
    <property type="match status" value="1"/>
</dbReference>
<dbReference type="Ensembl" id="ENSEBUT00000022104.1">
    <property type="protein sequence ID" value="ENSEBUP00000021528.1"/>
    <property type="gene ID" value="ENSEBUG00000013290.1"/>
</dbReference>
<dbReference type="InterPro" id="IPR051681">
    <property type="entry name" value="Ser/Thr_Kinases-Pseudokinases"/>
</dbReference>
<dbReference type="Gene3D" id="1.10.510.10">
    <property type="entry name" value="Transferase(Phosphotransferase) domain 1"/>
    <property type="match status" value="1"/>
</dbReference>
<dbReference type="PROSITE" id="PS50011">
    <property type="entry name" value="PROTEIN_KINASE_DOM"/>
    <property type="match status" value="1"/>
</dbReference>
<dbReference type="GO" id="GO:0004706">
    <property type="term" value="F:JUN kinase kinase kinase activity"/>
    <property type="evidence" value="ECO:0007669"/>
    <property type="project" value="TreeGrafter"/>
</dbReference>
<protein>
    <recommendedName>
        <fullName evidence="5">Receptor-interacting serine/threonine-protein kinase 1</fullName>
    </recommendedName>
</protein>
<dbReference type="GO" id="GO:0043123">
    <property type="term" value="P:positive regulation of canonical NF-kappaB signal transduction"/>
    <property type="evidence" value="ECO:0007669"/>
    <property type="project" value="UniProtKB-ARBA"/>
</dbReference>
<accession>A0A8C4QY06</accession>
<organism evidence="3 4">
    <name type="scientific">Eptatretus burgeri</name>
    <name type="common">Inshore hagfish</name>
    <dbReference type="NCBI Taxonomy" id="7764"/>
    <lineage>
        <taxon>Eukaryota</taxon>
        <taxon>Metazoa</taxon>
        <taxon>Chordata</taxon>
        <taxon>Craniata</taxon>
        <taxon>Vertebrata</taxon>
        <taxon>Cyclostomata</taxon>
        <taxon>Myxini</taxon>
        <taxon>Myxiniformes</taxon>
        <taxon>Myxinidae</taxon>
        <taxon>Eptatretinae</taxon>
        <taxon>Eptatretus</taxon>
    </lineage>
</organism>
<dbReference type="GO" id="GO:0031349">
    <property type="term" value="P:positive regulation of defense response"/>
    <property type="evidence" value="ECO:0007669"/>
    <property type="project" value="UniProtKB-ARBA"/>
</dbReference>
<dbReference type="GO" id="GO:0005524">
    <property type="term" value="F:ATP binding"/>
    <property type="evidence" value="ECO:0007669"/>
    <property type="project" value="InterPro"/>
</dbReference>
<reference evidence="3" key="2">
    <citation type="submission" date="2025-09" db="UniProtKB">
        <authorList>
            <consortium name="Ensembl"/>
        </authorList>
    </citation>
    <scope>IDENTIFICATION</scope>
</reference>
<dbReference type="InterPro" id="IPR001245">
    <property type="entry name" value="Ser-Thr/Tyr_kinase_cat_dom"/>
</dbReference>
<dbReference type="PANTHER" id="PTHR44329">
    <property type="entry name" value="SERINE/THREONINE-PROTEIN KINASE TNNI3K-RELATED"/>
    <property type="match status" value="1"/>
</dbReference>
<dbReference type="SUPFAM" id="SSF56112">
    <property type="entry name" value="Protein kinase-like (PK-like)"/>
    <property type="match status" value="1"/>
</dbReference>
<feature type="domain" description="Protein kinase" evidence="1">
    <location>
        <begin position="1"/>
        <end position="263"/>
    </location>
</feature>
<dbReference type="InterPro" id="IPR011029">
    <property type="entry name" value="DEATH-like_dom_sf"/>
</dbReference>
<keyword evidence="4" id="KW-1185">Reference proteome</keyword>
<evidence type="ECO:0000313" key="4">
    <source>
        <dbReference type="Proteomes" id="UP000694388"/>
    </source>
</evidence>
<evidence type="ECO:0000259" key="2">
    <source>
        <dbReference type="PROSITE" id="PS50017"/>
    </source>
</evidence>
<dbReference type="PANTHER" id="PTHR44329:SF6">
    <property type="entry name" value="RECEPTOR-INTERACTING SERINE_THREONINE-PROTEIN KINASE 1"/>
    <property type="match status" value="1"/>
</dbReference>
<evidence type="ECO:0008006" key="5">
    <source>
        <dbReference type="Google" id="ProtNLM"/>
    </source>
</evidence>
<sequence length="444" mass="51571">MVDVESMLLLNIFSSRFITSFSYLQSKNDTLKEEDRAMFRFKHPNVLALFGVMMATASQSSYYYGVEYSLVMEFMEYGDLLNCTVPWPMKVHIILGIISGMNFLCENNVYHKKLSVKNVLLDHNFIAKIADLEFSTLKSWQTLSSKEKQRTRQTLTSDWEPHYYMAPEDLELDQKHGEKRASFSFGIVLWITCANQLPYKGVCVCVCVRVRACVRPSVRPYPQIHRLNMYNTPMILKKMMQDCWQKEDCERPSFRGTIDILLLMIMQKAHVIDHSTPPKTQSQKQLIANACYDFRHQIINCCFMQERTGEEIENIHCTKDKLQIYDDQRTMYCTFSFSLALSDVAANHSPFSKTDGKILIDELGTAWKQVARSLDINDADIDTIQHDFYKDGLKEMIYQMIKLWKNRVGNKEASVAAMAKALHDCQEYNLLEKLEWGENRSSQV</sequence>
<dbReference type="InterPro" id="IPR000488">
    <property type="entry name" value="Death_dom"/>
</dbReference>
<reference evidence="3" key="1">
    <citation type="submission" date="2025-08" db="UniProtKB">
        <authorList>
            <consortium name="Ensembl"/>
        </authorList>
    </citation>
    <scope>IDENTIFICATION</scope>
</reference>
<proteinExistence type="predicted"/>
<dbReference type="Proteomes" id="UP000694388">
    <property type="component" value="Unplaced"/>
</dbReference>
<feature type="domain" description="Death" evidence="2">
    <location>
        <begin position="361"/>
        <end position="435"/>
    </location>
</feature>
<dbReference type="GeneTree" id="ENSGT00940000160206"/>
<dbReference type="AlphaFoldDB" id="A0A8C4QY06"/>
<evidence type="ECO:0000259" key="1">
    <source>
        <dbReference type="PROSITE" id="PS50011"/>
    </source>
</evidence>
<dbReference type="Gene3D" id="1.10.533.10">
    <property type="entry name" value="Death Domain, Fas"/>
    <property type="match status" value="1"/>
</dbReference>
<name>A0A8C4QY06_EPTBU</name>
<dbReference type="Pfam" id="PF07714">
    <property type="entry name" value="PK_Tyr_Ser-Thr"/>
    <property type="match status" value="1"/>
</dbReference>
<dbReference type="InterPro" id="IPR000719">
    <property type="entry name" value="Prot_kinase_dom"/>
</dbReference>